<dbReference type="InterPro" id="IPR008972">
    <property type="entry name" value="Cupredoxin"/>
</dbReference>
<accession>A0ABV5WJP8</accession>
<evidence type="ECO:0000256" key="5">
    <source>
        <dbReference type="SAM" id="SignalP"/>
    </source>
</evidence>
<reference evidence="7 8" key="1">
    <citation type="submission" date="2024-09" db="EMBL/GenBank/DDBJ databases">
        <authorList>
            <person name="Sun Q."/>
            <person name="Mori K."/>
        </authorList>
    </citation>
    <scope>NUCLEOTIDE SEQUENCE [LARGE SCALE GENOMIC DNA]</scope>
    <source>
        <strain evidence="7 8">JCM 11201</strain>
    </source>
</reference>
<sequence>MIVKKWSVLLAVSVLMVVMLSACGSSTKQTKESAASANQTTQSTANSESSASTSSSANVVDIKVMAKDFEYDKKEIHVKKGDTVKITLTSNDGGHGFAIPAFNVDIQGNGSATFTADKAGTYEYHCSVMCGSGHANMMGKLIVE</sequence>
<dbReference type="PANTHER" id="PTHR42838:SF2">
    <property type="entry name" value="NITROUS-OXIDE REDUCTASE"/>
    <property type="match status" value="1"/>
</dbReference>
<dbReference type="Gene3D" id="2.60.40.420">
    <property type="entry name" value="Cupredoxins - blue copper proteins"/>
    <property type="match status" value="1"/>
</dbReference>
<evidence type="ECO:0000313" key="8">
    <source>
        <dbReference type="Proteomes" id="UP001589609"/>
    </source>
</evidence>
<dbReference type="PANTHER" id="PTHR42838">
    <property type="entry name" value="CYTOCHROME C OXIDASE SUBUNIT II"/>
    <property type="match status" value="1"/>
</dbReference>
<feature type="region of interest" description="Disordered" evidence="4">
    <location>
        <begin position="29"/>
        <end position="54"/>
    </location>
</feature>
<proteinExistence type="predicted"/>
<keyword evidence="3" id="KW-0186">Copper</keyword>
<evidence type="ECO:0000256" key="2">
    <source>
        <dbReference type="ARBA" id="ARBA00022723"/>
    </source>
</evidence>
<evidence type="ECO:0000256" key="4">
    <source>
        <dbReference type="SAM" id="MobiDB-lite"/>
    </source>
</evidence>
<organism evidence="7 8">
    <name type="scientific">Ectobacillus funiculus</name>
    <dbReference type="NCBI Taxonomy" id="137993"/>
    <lineage>
        <taxon>Bacteria</taxon>
        <taxon>Bacillati</taxon>
        <taxon>Bacillota</taxon>
        <taxon>Bacilli</taxon>
        <taxon>Bacillales</taxon>
        <taxon>Bacillaceae</taxon>
        <taxon>Ectobacillus</taxon>
    </lineage>
</organism>
<gene>
    <name evidence="7" type="ORF">ACFFMS_21180</name>
</gene>
<dbReference type="Proteomes" id="UP001589609">
    <property type="component" value="Unassembled WGS sequence"/>
</dbReference>
<comment type="subcellular location">
    <subcellularLocation>
        <location evidence="1">Cell envelope</location>
    </subcellularLocation>
</comment>
<dbReference type="PROSITE" id="PS50857">
    <property type="entry name" value="COX2_CUA"/>
    <property type="match status" value="1"/>
</dbReference>
<evidence type="ECO:0000313" key="7">
    <source>
        <dbReference type="EMBL" id="MFB9760795.1"/>
    </source>
</evidence>
<evidence type="ECO:0000259" key="6">
    <source>
        <dbReference type="PROSITE" id="PS50857"/>
    </source>
</evidence>
<dbReference type="PROSITE" id="PS51257">
    <property type="entry name" value="PROKAR_LIPOPROTEIN"/>
    <property type="match status" value="1"/>
</dbReference>
<dbReference type="InterPro" id="IPR051403">
    <property type="entry name" value="NosZ/Cyto_c_oxidase_sub2"/>
</dbReference>
<dbReference type="Pfam" id="PF13473">
    <property type="entry name" value="Cupredoxin_1"/>
    <property type="match status" value="1"/>
</dbReference>
<feature type="signal peptide" evidence="5">
    <location>
        <begin position="1"/>
        <end position="24"/>
    </location>
</feature>
<evidence type="ECO:0000256" key="3">
    <source>
        <dbReference type="ARBA" id="ARBA00023008"/>
    </source>
</evidence>
<feature type="domain" description="Cytochrome oxidase subunit II copper A binding" evidence="6">
    <location>
        <begin position="57"/>
        <end position="144"/>
    </location>
</feature>
<evidence type="ECO:0000256" key="1">
    <source>
        <dbReference type="ARBA" id="ARBA00004196"/>
    </source>
</evidence>
<dbReference type="InterPro" id="IPR028096">
    <property type="entry name" value="EfeO_Cupredoxin"/>
</dbReference>
<dbReference type="EMBL" id="JBHMAF010000168">
    <property type="protein sequence ID" value="MFB9760795.1"/>
    <property type="molecule type" value="Genomic_DNA"/>
</dbReference>
<dbReference type="InterPro" id="IPR002429">
    <property type="entry name" value="CcO_II-like_C"/>
</dbReference>
<protein>
    <submittedName>
        <fullName evidence="7">Cupredoxin domain-containing protein</fullName>
    </submittedName>
</protein>
<dbReference type="SUPFAM" id="SSF49503">
    <property type="entry name" value="Cupredoxins"/>
    <property type="match status" value="1"/>
</dbReference>
<name>A0ABV5WJP8_9BACI</name>
<feature type="compositionally biased region" description="Low complexity" evidence="4">
    <location>
        <begin position="33"/>
        <end position="54"/>
    </location>
</feature>
<comment type="caution">
    <text evidence="7">The sequence shown here is derived from an EMBL/GenBank/DDBJ whole genome shotgun (WGS) entry which is preliminary data.</text>
</comment>
<keyword evidence="8" id="KW-1185">Reference proteome</keyword>
<keyword evidence="5" id="KW-0732">Signal</keyword>
<dbReference type="RefSeq" id="WP_379951076.1">
    <property type="nucleotide sequence ID" value="NZ_JBHMAF010000168.1"/>
</dbReference>
<keyword evidence="2" id="KW-0479">Metal-binding</keyword>
<feature type="chain" id="PRO_5045533537" evidence="5">
    <location>
        <begin position="25"/>
        <end position="144"/>
    </location>
</feature>